<gene>
    <name evidence="2" type="ORF">DVH24_009384</name>
</gene>
<name>A0A498IVY7_MALDO</name>
<protein>
    <recommendedName>
        <fullName evidence="1">Cupin type-1 domain-containing protein</fullName>
    </recommendedName>
</protein>
<dbReference type="EMBL" id="RDQH01000336">
    <property type="protein sequence ID" value="RXH85563.1"/>
    <property type="molecule type" value="Genomic_DNA"/>
</dbReference>
<comment type="caution">
    <text evidence="2">The sequence shown here is derived from an EMBL/GenBank/DDBJ whole genome shotgun (WGS) entry which is preliminary data.</text>
</comment>
<dbReference type="Gene3D" id="2.60.120.10">
    <property type="entry name" value="Jelly Rolls"/>
    <property type="match status" value="2"/>
</dbReference>
<evidence type="ECO:0000313" key="3">
    <source>
        <dbReference type="Proteomes" id="UP000290289"/>
    </source>
</evidence>
<evidence type="ECO:0000313" key="2">
    <source>
        <dbReference type="EMBL" id="RXH85563.1"/>
    </source>
</evidence>
<organism evidence="2 3">
    <name type="scientific">Malus domestica</name>
    <name type="common">Apple</name>
    <name type="synonym">Pyrus malus</name>
    <dbReference type="NCBI Taxonomy" id="3750"/>
    <lineage>
        <taxon>Eukaryota</taxon>
        <taxon>Viridiplantae</taxon>
        <taxon>Streptophyta</taxon>
        <taxon>Embryophyta</taxon>
        <taxon>Tracheophyta</taxon>
        <taxon>Spermatophyta</taxon>
        <taxon>Magnoliopsida</taxon>
        <taxon>eudicotyledons</taxon>
        <taxon>Gunneridae</taxon>
        <taxon>Pentapetalae</taxon>
        <taxon>rosids</taxon>
        <taxon>fabids</taxon>
        <taxon>Rosales</taxon>
        <taxon>Rosaceae</taxon>
        <taxon>Amygdaloideae</taxon>
        <taxon>Maleae</taxon>
        <taxon>Malus</taxon>
    </lineage>
</organism>
<dbReference type="AlphaFoldDB" id="A0A498IVY7"/>
<proteinExistence type="predicted"/>
<feature type="domain" description="Cupin type-1" evidence="1">
    <location>
        <begin position="7"/>
        <end position="54"/>
    </location>
</feature>
<dbReference type="Proteomes" id="UP000290289">
    <property type="component" value="Chromosome 10"/>
</dbReference>
<dbReference type="PANTHER" id="PTHR31238">
    <property type="entry name" value="GERMIN-LIKE PROTEIN SUBFAMILY 3 MEMBER 3"/>
    <property type="match status" value="1"/>
</dbReference>
<dbReference type="InterPro" id="IPR011051">
    <property type="entry name" value="RmlC_Cupin_sf"/>
</dbReference>
<dbReference type="SUPFAM" id="SSF51182">
    <property type="entry name" value="RmlC-like cupins"/>
    <property type="match status" value="1"/>
</dbReference>
<dbReference type="Pfam" id="PF00190">
    <property type="entry name" value="Cupin_1"/>
    <property type="match status" value="2"/>
</dbReference>
<feature type="domain" description="Cupin type-1" evidence="1">
    <location>
        <begin position="77"/>
        <end position="123"/>
    </location>
</feature>
<dbReference type="InterPro" id="IPR006045">
    <property type="entry name" value="Cupin_1"/>
</dbReference>
<keyword evidence="3" id="KW-1185">Reference proteome</keyword>
<dbReference type="InterPro" id="IPR014710">
    <property type="entry name" value="RmlC-like_jellyroll"/>
</dbReference>
<evidence type="ECO:0000259" key="1">
    <source>
        <dbReference type="Pfam" id="PF00190"/>
    </source>
</evidence>
<reference evidence="2 3" key="1">
    <citation type="submission" date="2018-10" db="EMBL/GenBank/DDBJ databases">
        <title>A high-quality apple genome assembly.</title>
        <authorList>
            <person name="Hu J."/>
        </authorList>
    </citation>
    <scope>NUCLEOTIDE SEQUENCE [LARGE SCALE GENOMIC DNA]</scope>
    <source>
        <strain evidence="3">cv. HFTH1</strain>
        <tissue evidence="2">Young leaf</tissue>
    </source>
</reference>
<accession>A0A498IVY7</accession>
<sequence length="136" mass="14595">MNFFFSGIQIPRSTQNPLGSTVTPANVDQITGLNILGISLARIDCTKWPKSSPHSPSRHGNPFSPGSWSYSLPTELGHTGAVAIAGLSSQNPGVITIANAVFGANPPINPDVLAKAFQVDDKLVSYLQKQFWYDNN</sequence>